<sequence length="79" mass="8407">MTPTPQKETDEAHASAFAREMIAAGKDPAVAAELERRIEIVERDELHGASRQPLSARELAVYVAVSVVAVAIGALVVIL</sequence>
<keyword evidence="1" id="KW-0812">Transmembrane</keyword>
<dbReference type="EMBL" id="BJUU01000002">
    <property type="protein sequence ID" value="GEK79082.1"/>
    <property type="molecule type" value="Genomic_DNA"/>
</dbReference>
<proteinExistence type="predicted"/>
<name>A0AA87UW29_9MICO</name>
<keyword evidence="1" id="KW-0472">Membrane</keyword>
<evidence type="ECO:0000313" key="3">
    <source>
        <dbReference type="Proteomes" id="UP000321749"/>
    </source>
</evidence>
<evidence type="ECO:0000256" key="1">
    <source>
        <dbReference type="SAM" id="Phobius"/>
    </source>
</evidence>
<protein>
    <submittedName>
        <fullName evidence="2">Uncharacterized protein</fullName>
    </submittedName>
</protein>
<feature type="transmembrane region" description="Helical" evidence="1">
    <location>
        <begin position="59"/>
        <end position="78"/>
    </location>
</feature>
<keyword evidence="1" id="KW-1133">Transmembrane helix</keyword>
<evidence type="ECO:0000313" key="2">
    <source>
        <dbReference type="EMBL" id="GEK79082.1"/>
    </source>
</evidence>
<accession>A0AA87UW29</accession>
<dbReference type="AlphaFoldDB" id="A0AA87UW29"/>
<keyword evidence="3" id="KW-1185">Reference proteome</keyword>
<dbReference type="Proteomes" id="UP000321749">
    <property type="component" value="Unassembled WGS sequence"/>
</dbReference>
<organism evidence="2 3">
    <name type="scientific">Agrococcus baldri</name>
    <dbReference type="NCBI Taxonomy" id="153730"/>
    <lineage>
        <taxon>Bacteria</taxon>
        <taxon>Bacillati</taxon>
        <taxon>Actinomycetota</taxon>
        <taxon>Actinomycetes</taxon>
        <taxon>Micrococcales</taxon>
        <taxon>Microbacteriaceae</taxon>
        <taxon>Agrococcus</taxon>
    </lineage>
</organism>
<dbReference type="RefSeq" id="WP_146792465.1">
    <property type="nucleotide sequence ID" value="NZ_BJUU01000002.1"/>
</dbReference>
<reference evidence="2 3" key="1">
    <citation type="submission" date="2019-07" db="EMBL/GenBank/DDBJ databases">
        <title>Whole genome shotgun sequence of Agrococcus baldri NBRC 103055.</title>
        <authorList>
            <person name="Hosoyama A."/>
            <person name="Uohara A."/>
            <person name="Ohji S."/>
            <person name="Ichikawa N."/>
        </authorList>
    </citation>
    <scope>NUCLEOTIDE SEQUENCE [LARGE SCALE GENOMIC DNA]</scope>
    <source>
        <strain evidence="2 3">NBRC 103055</strain>
    </source>
</reference>
<comment type="caution">
    <text evidence="2">The sequence shown here is derived from an EMBL/GenBank/DDBJ whole genome shotgun (WGS) entry which is preliminary data.</text>
</comment>
<gene>
    <name evidence="2" type="ORF">ABA31_04330</name>
</gene>